<accession>A0A645IXT9</accession>
<gene>
    <name evidence="2" type="ORF">SDC9_203914</name>
</gene>
<reference evidence="2" key="1">
    <citation type="submission" date="2019-08" db="EMBL/GenBank/DDBJ databases">
        <authorList>
            <person name="Kucharzyk K."/>
            <person name="Murdoch R.W."/>
            <person name="Higgins S."/>
            <person name="Loffler F."/>
        </authorList>
    </citation>
    <scope>NUCLEOTIDE SEQUENCE</scope>
</reference>
<organism evidence="2">
    <name type="scientific">bioreactor metagenome</name>
    <dbReference type="NCBI Taxonomy" id="1076179"/>
    <lineage>
        <taxon>unclassified sequences</taxon>
        <taxon>metagenomes</taxon>
        <taxon>ecological metagenomes</taxon>
    </lineage>
</organism>
<keyword evidence="1" id="KW-1133">Transmembrane helix</keyword>
<proteinExistence type="predicted"/>
<comment type="caution">
    <text evidence="2">The sequence shown here is derived from an EMBL/GenBank/DDBJ whole genome shotgun (WGS) entry which is preliminary data.</text>
</comment>
<dbReference type="AlphaFoldDB" id="A0A645IXT9"/>
<keyword evidence="1" id="KW-0472">Membrane</keyword>
<keyword evidence="1" id="KW-0812">Transmembrane</keyword>
<evidence type="ECO:0000256" key="1">
    <source>
        <dbReference type="SAM" id="Phobius"/>
    </source>
</evidence>
<dbReference type="EMBL" id="VSSQ01126331">
    <property type="protein sequence ID" value="MPN56228.1"/>
    <property type="molecule type" value="Genomic_DNA"/>
</dbReference>
<protein>
    <recommendedName>
        <fullName evidence="3">ABC3 transporter permease protein domain-containing protein</fullName>
    </recommendedName>
</protein>
<evidence type="ECO:0000313" key="2">
    <source>
        <dbReference type="EMBL" id="MPN56228.1"/>
    </source>
</evidence>
<name>A0A645IXT9_9ZZZZ</name>
<sequence>MVIGVGLSELVNMIMQQSAAQSENGMSVFKDPTVDLSYVFVSTAILIIAGVIAGYMPARRAVKIKPIEAMREE</sequence>
<feature type="transmembrane region" description="Helical" evidence="1">
    <location>
        <begin position="36"/>
        <end position="56"/>
    </location>
</feature>
<evidence type="ECO:0008006" key="3">
    <source>
        <dbReference type="Google" id="ProtNLM"/>
    </source>
</evidence>